<evidence type="ECO:0000256" key="4">
    <source>
        <dbReference type="ARBA" id="ARBA00061308"/>
    </source>
</evidence>
<evidence type="ECO:0000256" key="2">
    <source>
        <dbReference type="ARBA" id="ARBA00022490"/>
    </source>
</evidence>
<organism evidence="5 6">
    <name type="scientific">Marmota monax</name>
    <name type="common">Woodchuck</name>
    <dbReference type="NCBI Taxonomy" id="9995"/>
    <lineage>
        <taxon>Eukaryota</taxon>
        <taxon>Metazoa</taxon>
        <taxon>Chordata</taxon>
        <taxon>Craniata</taxon>
        <taxon>Vertebrata</taxon>
        <taxon>Euteleostomi</taxon>
        <taxon>Mammalia</taxon>
        <taxon>Eutheria</taxon>
        <taxon>Euarchontoglires</taxon>
        <taxon>Glires</taxon>
        <taxon>Rodentia</taxon>
        <taxon>Sciuromorpha</taxon>
        <taxon>Sciuridae</taxon>
        <taxon>Xerinae</taxon>
        <taxon>Marmotini</taxon>
        <taxon>Marmota</taxon>
    </lineage>
</organism>
<reference evidence="5" key="1">
    <citation type="submission" date="2019-04" db="EMBL/GenBank/DDBJ databases">
        <authorList>
            <person name="Alioto T."/>
            <person name="Alioto T."/>
        </authorList>
    </citation>
    <scope>NUCLEOTIDE SEQUENCE [LARGE SCALE GENOMIC DNA]</scope>
</reference>
<dbReference type="InterPro" id="IPR000357">
    <property type="entry name" value="HEAT"/>
</dbReference>
<sequence>MATAPRHGPRMWPRPDLTLIYKNMQCLDWKPLAVVLCSLSGTGPAPAAWGGACADVGRGPGGVEEGLASVLGARAGEGPLRIMDPECSHLLPALCAVLEDPRQPVADDTCLEKLLDWFKTVTEAESSLLLLQENPCLVELLSHVLRPQDVSPRVLSFALRLAGTFAAQEDCFQYLQQGELLLGLFGETGILGWAAWNVPTVRSGWIQGLRALARHPSALHFLADSGAVDTVFSLQGDPSLFVASAASQLLVHILALSMRGEAVERCSPQGSAWPACAQKIVSHVEESLRSTDTPQVTQALNVLTTTFGRCHSPWTEVLWDQLSPLVACLLERDPVPAGHSLVDLLLSVARSPVFSSTDCGLWETVAQTLSRLSPTQAGPLALGTLKLQHCPQALRTQAFGVLLQPLACVLKATIQTPGSPGLLDGTVGGSLTVDALLSSKSACAGLLCQTLAHLEELQPLPQRPSPWPQAPLLEAVVIILRLCNGSAAPSSSVGGRLCGTLAGCLRVQRAALDFLGTLSQGTSPQELVPQVFAVLLEYLESPDSSPTVLKKAFQATLGWLLSSPKTPGCSDFGPHIPLFLGELFPVLQKRLCSPCWEVRDSALEFFTNLSRHWGGQADFRKALLSSEAPTLTQQLLRDPESYVRASAVTAMAQLSSQGLQATLASPEHPETEQGLLKEFLHILSADSEGFPRRAVVQVFTQWLRDGHAEVARDTEQFVATVLQVVSQDLDWEVRVQGLELAQVFLAQKLGQPAHCPYAVGLPEGPSPGLRPEVLRNLCQPWLLEFAFRALFDCDRPVAQKACDLLLFLRDKTAPCAGMQETGDNPCLDSVEAILQRWQAGEQGQSLGDPEPEAMLAVLRSIDLEGLQGRLAESSDHVEKSPQSLLQDMLATVGVLEENEADCY</sequence>
<evidence type="ECO:0000256" key="1">
    <source>
        <dbReference type="ARBA" id="ARBA00004496"/>
    </source>
</evidence>
<evidence type="ECO:0000313" key="5">
    <source>
        <dbReference type="EMBL" id="VTJ77163.1"/>
    </source>
</evidence>
<dbReference type="GO" id="GO:0006974">
    <property type="term" value="P:DNA damage response"/>
    <property type="evidence" value="ECO:0007669"/>
    <property type="project" value="InterPro"/>
</dbReference>
<evidence type="ECO:0000256" key="3">
    <source>
        <dbReference type="ARBA" id="ARBA00022737"/>
    </source>
</evidence>
<evidence type="ECO:0008006" key="7">
    <source>
        <dbReference type="Google" id="ProtNLM"/>
    </source>
</evidence>
<name>A0A5E4C5H9_MARMO</name>
<keyword evidence="3" id="KW-0677">Repeat</keyword>
<dbReference type="GO" id="GO:0005737">
    <property type="term" value="C:cytoplasm"/>
    <property type="evidence" value="ECO:0007669"/>
    <property type="project" value="UniProtKB-SubCell"/>
</dbReference>
<dbReference type="EMBL" id="CABDUW010000946">
    <property type="protein sequence ID" value="VTJ77163.1"/>
    <property type="molecule type" value="Genomic_DNA"/>
</dbReference>
<dbReference type="PANTHER" id="PTHR21331">
    <property type="entry name" value="BRCA1-ASSOCIATED ATM ACTIVATOR 1"/>
    <property type="match status" value="1"/>
</dbReference>
<dbReference type="PANTHER" id="PTHR21331:SF2">
    <property type="entry name" value="BRCA1-ASSOCIATED ATM ACTIVATOR 1"/>
    <property type="match status" value="1"/>
</dbReference>
<dbReference type="SUPFAM" id="SSF48371">
    <property type="entry name" value="ARM repeat"/>
    <property type="match status" value="1"/>
</dbReference>
<dbReference type="GO" id="GO:0005634">
    <property type="term" value="C:nucleus"/>
    <property type="evidence" value="ECO:0007669"/>
    <property type="project" value="TreeGrafter"/>
</dbReference>
<dbReference type="GO" id="GO:0008283">
    <property type="term" value="P:cell population proliferation"/>
    <property type="evidence" value="ECO:0007669"/>
    <property type="project" value="InterPro"/>
</dbReference>
<keyword evidence="6" id="KW-1185">Reference proteome</keyword>
<dbReference type="Pfam" id="PF02985">
    <property type="entry name" value="HEAT"/>
    <property type="match status" value="1"/>
</dbReference>
<dbReference type="InterPro" id="IPR038904">
    <property type="entry name" value="BRAT1"/>
</dbReference>
<dbReference type="Gene3D" id="1.25.10.10">
    <property type="entry name" value="Leucine-rich Repeat Variant"/>
    <property type="match status" value="1"/>
</dbReference>
<comment type="caution">
    <text evidence="5">The sequence shown here is derived from an EMBL/GenBank/DDBJ whole genome shotgun (WGS) entry which is preliminary data.</text>
</comment>
<comment type="subcellular location">
    <subcellularLocation>
        <location evidence="1">Cytoplasm</location>
    </subcellularLocation>
</comment>
<evidence type="ECO:0000313" key="6">
    <source>
        <dbReference type="Proteomes" id="UP000335636"/>
    </source>
</evidence>
<dbReference type="InterPro" id="IPR011989">
    <property type="entry name" value="ARM-like"/>
</dbReference>
<dbReference type="Proteomes" id="UP000335636">
    <property type="component" value="Unassembled WGS sequence"/>
</dbReference>
<gene>
    <name evidence="5" type="ORF">MONAX_5E010341</name>
</gene>
<dbReference type="AlphaFoldDB" id="A0A5E4C5H9"/>
<dbReference type="InterPro" id="IPR016024">
    <property type="entry name" value="ARM-type_fold"/>
</dbReference>
<protein>
    <recommendedName>
        <fullName evidence="7">BRCA1-associated ATM activator 1</fullName>
    </recommendedName>
</protein>
<keyword evidence="2" id="KW-0963">Cytoplasm</keyword>
<accession>A0A5E4C5H9</accession>
<proteinExistence type="inferred from homology"/>
<comment type="similarity">
    <text evidence="4">Belongs to the BRAT1 family.</text>
</comment>